<comment type="caution">
    <text evidence="7">The sequence shown here is derived from an EMBL/GenBank/DDBJ whole genome shotgun (WGS) entry which is preliminary data.</text>
</comment>
<keyword evidence="8" id="KW-1185">Reference proteome</keyword>
<evidence type="ECO:0000313" key="8">
    <source>
        <dbReference type="Proteomes" id="UP000566819"/>
    </source>
</evidence>
<keyword evidence="2" id="KW-0285">Flavoprotein</keyword>
<keyword evidence="4" id="KW-0560">Oxidoreductase</keyword>
<evidence type="ECO:0000313" key="7">
    <source>
        <dbReference type="EMBL" id="KAF4635628.1"/>
    </source>
</evidence>
<evidence type="ECO:0000256" key="4">
    <source>
        <dbReference type="ARBA" id="ARBA00023002"/>
    </source>
</evidence>
<feature type="domain" description="FAD-binding" evidence="6">
    <location>
        <begin position="11"/>
        <end position="178"/>
    </location>
</feature>
<keyword evidence="3" id="KW-0274">FAD</keyword>
<dbReference type="InterPro" id="IPR050493">
    <property type="entry name" value="FAD-dep_Monooxygenase_BioMet"/>
</dbReference>
<sequence length="442" mass="48643">MTSQPESSPLEVAIVGCGIAGLTAAIALRQHPYINVKIYEKATELKEIGASIALGPNGLRTLERLGLHNAISDEVAFRGPSNLPMIYRHWKTNEVIGVDRHEDVNQYLHRTARYHRAHLHQALLENVPRGIIHLGKQLVSVDVDSRDGVTLKFQDGTVVTADILLGADGLRSGVRSSFVPDFQLKWSGWTAFRAVFPTSLVESIPGLPADSTHWWGLSTNFFASRLGKNTFTVVGGLQSDPSNPNPHIANAEWDQDASLQLFKDTYENWNPVVKALVDATPSPLRFYPNLSCEGPLPTWVFGDRATLIGDAAHAHGGAHATGGSLAIDDAYAFYLSLLTVFPLNAIVKPNREGIGKALRLYEEVRKPHVEKLLNRVLEANAAKVERIRSGKLETDEELGERAARGSNTIWLHEHDVVKAFEATLSRRNEILVQGEAEVYAKL</sequence>
<comment type="similarity">
    <text evidence="1">Belongs to the paxM FAD-dependent monooxygenase family.</text>
</comment>
<reference evidence="7 8" key="1">
    <citation type="submission" date="2020-03" db="EMBL/GenBank/DDBJ databases">
        <title>Draft Genome Sequence of Cudoniella acicularis.</title>
        <authorList>
            <person name="Buettner E."/>
            <person name="Kellner H."/>
        </authorList>
    </citation>
    <scope>NUCLEOTIDE SEQUENCE [LARGE SCALE GENOMIC DNA]</scope>
    <source>
        <strain evidence="7 8">DSM 108380</strain>
    </source>
</reference>
<dbReference type="InterPro" id="IPR002938">
    <property type="entry name" value="FAD-bd"/>
</dbReference>
<dbReference type="PANTHER" id="PTHR13789:SF309">
    <property type="entry name" value="PUTATIVE (AFU_ORTHOLOGUE AFUA_6G14510)-RELATED"/>
    <property type="match status" value="1"/>
</dbReference>
<evidence type="ECO:0000256" key="3">
    <source>
        <dbReference type="ARBA" id="ARBA00022827"/>
    </source>
</evidence>
<dbReference type="SUPFAM" id="SSF54373">
    <property type="entry name" value="FAD-linked reductases, C-terminal domain"/>
    <property type="match status" value="1"/>
</dbReference>
<dbReference type="AlphaFoldDB" id="A0A8H4RUH0"/>
<dbReference type="PANTHER" id="PTHR13789">
    <property type="entry name" value="MONOOXYGENASE"/>
    <property type="match status" value="1"/>
</dbReference>
<dbReference type="GO" id="GO:0004497">
    <property type="term" value="F:monooxygenase activity"/>
    <property type="evidence" value="ECO:0007669"/>
    <property type="project" value="UniProtKB-KW"/>
</dbReference>
<proteinExistence type="inferred from homology"/>
<dbReference type="SUPFAM" id="SSF51905">
    <property type="entry name" value="FAD/NAD(P)-binding domain"/>
    <property type="match status" value="1"/>
</dbReference>
<dbReference type="EMBL" id="JAAMPI010000108">
    <property type="protein sequence ID" value="KAF4635628.1"/>
    <property type="molecule type" value="Genomic_DNA"/>
</dbReference>
<dbReference type="GO" id="GO:0071949">
    <property type="term" value="F:FAD binding"/>
    <property type="evidence" value="ECO:0007669"/>
    <property type="project" value="InterPro"/>
</dbReference>
<name>A0A8H4RUH0_9HELO</name>
<organism evidence="7 8">
    <name type="scientific">Cudoniella acicularis</name>
    <dbReference type="NCBI Taxonomy" id="354080"/>
    <lineage>
        <taxon>Eukaryota</taxon>
        <taxon>Fungi</taxon>
        <taxon>Dikarya</taxon>
        <taxon>Ascomycota</taxon>
        <taxon>Pezizomycotina</taxon>
        <taxon>Leotiomycetes</taxon>
        <taxon>Helotiales</taxon>
        <taxon>Tricladiaceae</taxon>
        <taxon>Cudoniella</taxon>
    </lineage>
</organism>
<evidence type="ECO:0000256" key="1">
    <source>
        <dbReference type="ARBA" id="ARBA00007992"/>
    </source>
</evidence>
<evidence type="ECO:0000256" key="5">
    <source>
        <dbReference type="ARBA" id="ARBA00023033"/>
    </source>
</evidence>
<dbReference type="Gene3D" id="3.50.50.60">
    <property type="entry name" value="FAD/NAD(P)-binding domain"/>
    <property type="match status" value="1"/>
</dbReference>
<dbReference type="Proteomes" id="UP000566819">
    <property type="component" value="Unassembled WGS sequence"/>
</dbReference>
<keyword evidence="5" id="KW-0503">Monooxygenase</keyword>
<dbReference type="InterPro" id="IPR036188">
    <property type="entry name" value="FAD/NAD-bd_sf"/>
</dbReference>
<accession>A0A8H4RUH0</accession>
<dbReference type="OrthoDB" id="417877at2759"/>
<evidence type="ECO:0000256" key="2">
    <source>
        <dbReference type="ARBA" id="ARBA00022630"/>
    </source>
</evidence>
<dbReference type="PRINTS" id="PR00420">
    <property type="entry name" value="RNGMNOXGNASE"/>
</dbReference>
<evidence type="ECO:0000259" key="6">
    <source>
        <dbReference type="Pfam" id="PF01494"/>
    </source>
</evidence>
<protein>
    <recommendedName>
        <fullName evidence="6">FAD-binding domain-containing protein</fullName>
    </recommendedName>
</protein>
<gene>
    <name evidence="7" type="ORF">G7Y89_g2461</name>
</gene>
<dbReference type="Pfam" id="PF01494">
    <property type="entry name" value="FAD_binding_3"/>
    <property type="match status" value="1"/>
</dbReference>